<dbReference type="EMBL" id="AY228468">
    <property type="protein sequence ID" value="AAO74002.1"/>
    <property type="molecule type" value="Genomic_DNA"/>
</dbReference>
<name>Q85X61_PINKO</name>
<evidence type="ECO:0000313" key="1">
    <source>
        <dbReference type="EMBL" id="AAO74002.1"/>
    </source>
</evidence>
<protein>
    <submittedName>
        <fullName evidence="1">ORF40c</fullName>
    </submittedName>
</protein>
<proteinExistence type="predicted"/>
<keyword evidence="1" id="KW-0150">Chloroplast</keyword>
<accession>Q85X61</accession>
<sequence length="40" mass="4532">MSSPGEKTLAVPSSEIKTFDVIWRTIISICLSPIRTPWDR</sequence>
<keyword evidence="1" id="KW-0934">Plastid</keyword>
<organism evidence="1">
    <name type="scientific">Pinus koraiensis</name>
    <name type="common">Korean pine</name>
    <dbReference type="NCBI Taxonomy" id="88728"/>
    <lineage>
        <taxon>Eukaryota</taxon>
        <taxon>Viridiplantae</taxon>
        <taxon>Streptophyta</taxon>
        <taxon>Embryophyta</taxon>
        <taxon>Tracheophyta</taxon>
        <taxon>Spermatophyta</taxon>
        <taxon>Pinopsida</taxon>
        <taxon>Pinidae</taxon>
        <taxon>Conifers I</taxon>
        <taxon>Pinales</taxon>
        <taxon>Pinaceae</taxon>
        <taxon>Pinus</taxon>
        <taxon>Pinus subgen. Strobus</taxon>
    </lineage>
</organism>
<geneLocation type="chloroplast" evidence="1"/>
<reference evidence="1" key="1">
    <citation type="submission" date="2007-04" db="EMBL/GenBank/DDBJ databases">
        <authorList>
            <person name="Noh E.W."/>
            <person name="Lee J.S."/>
            <person name="Choi Y.I."/>
            <person name="Han M.S."/>
            <person name="Yi Y.S."/>
            <person name="Han S.U."/>
        </authorList>
    </citation>
    <scope>NUCLEOTIDE SEQUENCE</scope>
</reference>
<dbReference type="AlphaFoldDB" id="Q85X61"/>